<sequence length="429" mass="49470">MNKIFMLLAIIVSIVACKNEKKQDLVTVDKPQGIYEAIFIDVNNTMIPDDVDKNILKETRLLRNLNLTDPDQFWGDKQNFYAYGMGSLDIEEKGTYYFRLNSAGKILMRLNNKEIVKVEDTDKKQVNEGKMYLDSGPTIFEFEYFPGNMDPYLVLEWSKDGENFEVVPDNVFNNLDALTVHPWEGEEESTTVARQADNSLSDDEIKEGWKLLFDGKTTNGWHTYNKPGTIGRKWKAENGALVFEGRERFEFYVAGRKVEIGPVDKVQDGGEDIVSDESYENFELNLEWKISKAGNNGLFYTVKEDPKYDEIWKTSPEMQVMDNEGHRDGLIYKHRAGDLYDLIAADPVRVKPFGEWNKVRIIKKEGKIEHWLNGTKVVSYDINSEEWNDMISKSKFSELEDFASPGPGKIGFQDHDNEVHYKNIKIKEL</sequence>
<gene>
    <name evidence="2" type="ORF">AABB81_05445</name>
</gene>
<evidence type="ECO:0000313" key="3">
    <source>
        <dbReference type="Proteomes" id="UP001474120"/>
    </source>
</evidence>
<dbReference type="InterPro" id="IPR010496">
    <property type="entry name" value="AL/BT2_dom"/>
</dbReference>
<protein>
    <submittedName>
        <fullName evidence="2">DUF1080 domain-containing protein</fullName>
    </submittedName>
</protein>
<dbReference type="PROSITE" id="PS51257">
    <property type="entry name" value="PROKAR_LIPOPROTEIN"/>
    <property type="match status" value="1"/>
</dbReference>
<comment type="caution">
    <text evidence="2">The sequence shown here is derived from an EMBL/GenBank/DDBJ whole genome shotgun (WGS) entry which is preliminary data.</text>
</comment>
<feature type="domain" description="3-keto-alpha-glucoside-1,2-lyase/3-keto-2-hydroxy-glucal hydratase" evidence="1">
    <location>
        <begin position="208"/>
        <end position="427"/>
    </location>
</feature>
<dbReference type="Pfam" id="PF06439">
    <property type="entry name" value="3keto-disac_hyd"/>
    <property type="match status" value="1"/>
</dbReference>
<evidence type="ECO:0000313" key="2">
    <source>
        <dbReference type="EMBL" id="MEL4455330.1"/>
    </source>
</evidence>
<dbReference type="SUPFAM" id="SSF56988">
    <property type="entry name" value="Anthrax protective antigen"/>
    <property type="match status" value="1"/>
</dbReference>
<reference evidence="2 3" key="1">
    <citation type="submission" date="2024-04" db="EMBL/GenBank/DDBJ databases">
        <title>whole genome sequencing of Lutimonas vermicola strain IMCC1616.</title>
        <authorList>
            <person name="Bae S.S."/>
        </authorList>
    </citation>
    <scope>NUCLEOTIDE SEQUENCE [LARGE SCALE GENOMIC DNA]</scope>
    <source>
        <strain evidence="2 3">IMCC1616</strain>
    </source>
</reference>
<dbReference type="EMBL" id="JBCDNA010000001">
    <property type="protein sequence ID" value="MEL4455330.1"/>
    <property type="molecule type" value="Genomic_DNA"/>
</dbReference>
<proteinExistence type="predicted"/>
<dbReference type="Gene3D" id="2.60.120.560">
    <property type="entry name" value="Exo-inulinase, domain 1"/>
    <property type="match status" value="1"/>
</dbReference>
<dbReference type="RefSeq" id="WP_342159146.1">
    <property type="nucleotide sequence ID" value="NZ_JBCDNA010000001.1"/>
</dbReference>
<accession>A0ABU9KYQ8</accession>
<keyword evidence="3" id="KW-1185">Reference proteome</keyword>
<name>A0ABU9KYQ8_9FLAO</name>
<evidence type="ECO:0000259" key="1">
    <source>
        <dbReference type="Pfam" id="PF06439"/>
    </source>
</evidence>
<organism evidence="2 3">
    <name type="scientific">Lutimonas vermicola</name>
    <dbReference type="NCBI Taxonomy" id="414288"/>
    <lineage>
        <taxon>Bacteria</taxon>
        <taxon>Pseudomonadati</taxon>
        <taxon>Bacteroidota</taxon>
        <taxon>Flavobacteriia</taxon>
        <taxon>Flavobacteriales</taxon>
        <taxon>Flavobacteriaceae</taxon>
        <taxon>Lutimonas</taxon>
    </lineage>
</organism>
<dbReference type="Proteomes" id="UP001474120">
    <property type="component" value="Unassembled WGS sequence"/>
</dbReference>